<accession>U3A756</accession>
<evidence type="ECO:0000313" key="1">
    <source>
        <dbReference type="EMBL" id="GAD75806.1"/>
    </source>
</evidence>
<dbReference type="PANTHER" id="PTHR31630:SF6">
    <property type="entry name" value="PHYTANOYL-COA DIOXYGENASE-RELATED"/>
    <property type="match status" value="1"/>
</dbReference>
<name>U3A756_9VIBR</name>
<evidence type="ECO:0000313" key="2">
    <source>
        <dbReference type="Proteomes" id="UP000016567"/>
    </source>
</evidence>
<dbReference type="RefSeq" id="WP_021709562.1">
    <property type="nucleotide sequence ID" value="NZ_BAOB01000175.1"/>
</dbReference>
<organism evidence="1 2">
    <name type="scientific">Vibrio azureus NBRC 104587</name>
    <dbReference type="NCBI Taxonomy" id="1219077"/>
    <lineage>
        <taxon>Bacteria</taxon>
        <taxon>Pseudomonadati</taxon>
        <taxon>Pseudomonadota</taxon>
        <taxon>Gammaproteobacteria</taxon>
        <taxon>Vibrionales</taxon>
        <taxon>Vibrionaceae</taxon>
        <taxon>Vibrio</taxon>
    </lineage>
</organism>
<comment type="caution">
    <text evidence="1">The sequence shown here is derived from an EMBL/GenBank/DDBJ whole genome shotgun (WGS) entry which is preliminary data.</text>
</comment>
<dbReference type="Gene3D" id="2.60.120.620">
    <property type="entry name" value="q2cbj1_9rhob like domain"/>
    <property type="match status" value="1"/>
</dbReference>
<dbReference type="InterPro" id="IPR008775">
    <property type="entry name" value="Phytyl_CoA_dOase-like"/>
</dbReference>
<protein>
    <recommendedName>
        <fullName evidence="3">Phytanoyl-CoA dioxygenase</fullName>
    </recommendedName>
</protein>
<dbReference type="Pfam" id="PF05721">
    <property type="entry name" value="PhyH"/>
    <property type="match status" value="1"/>
</dbReference>
<evidence type="ECO:0008006" key="3">
    <source>
        <dbReference type="Google" id="ProtNLM"/>
    </source>
</evidence>
<dbReference type="Proteomes" id="UP000016567">
    <property type="component" value="Unassembled WGS sequence"/>
</dbReference>
<proteinExistence type="predicted"/>
<dbReference type="GO" id="GO:0016706">
    <property type="term" value="F:2-oxoglutarate-dependent dioxygenase activity"/>
    <property type="evidence" value="ECO:0007669"/>
    <property type="project" value="UniProtKB-ARBA"/>
</dbReference>
<keyword evidence="2" id="KW-1185">Reference proteome</keyword>
<dbReference type="OrthoDB" id="1157001at2"/>
<gene>
    <name evidence="1" type="ORF">VAZ01S_031_00190</name>
</gene>
<dbReference type="AlphaFoldDB" id="U3A756"/>
<reference evidence="1 2" key="1">
    <citation type="submission" date="2013-09" db="EMBL/GenBank/DDBJ databases">
        <title>Whole genome shotgun sequence of Vibrio azureus NBRC 104587.</title>
        <authorList>
            <person name="Isaki S."/>
            <person name="Hosoyama A."/>
            <person name="Numata M."/>
            <person name="Hashimoto M."/>
            <person name="Hosoyama Y."/>
            <person name="Tsuchikane K."/>
            <person name="Noguchi M."/>
            <person name="Hirakata S."/>
            <person name="Ichikawa N."/>
            <person name="Ohji S."/>
            <person name="Yamazoe A."/>
            <person name="Fujita N."/>
        </authorList>
    </citation>
    <scope>NUCLEOTIDE SEQUENCE [LARGE SCALE GENOMIC DNA]</scope>
    <source>
        <strain evidence="1 2">NBRC 104587</strain>
    </source>
</reference>
<dbReference type="STRING" id="1219077.VAZ01S_031_00190"/>
<dbReference type="EMBL" id="BATL01000031">
    <property type="protein sequence ID" value="GAD75806.1"/>
    <property type="molecule type" value="Genomic_DNA"/>
</dbReference>
<sequence>MENYWLAKKKELKENGYTVIESLLPESLCDDSIDAICEFMQMDVHDRATWYKETPLNSSGSVPMHHHPAFWAVRQHPEIYRAFATLLEESNLWVTMDRAAVKVPCRYDLPQYGNDENKMHWDYDVRTLKAPCYQGLIYLVDTEKEQGAFGCIPKIYKKIVNKQIDDNSFFDRSEVNGLFLEDVYPFEDSEIERISAPKGSLIIFDSRLPHGNVCTHHTQPRFVQFITMYKADCKEHVPALLYQTKQQRIECYQQSRPPEWLRGWNGQLDPEPHSPYPLSDLGKKLVGIDSW</sequence>
<dbReference type="PANTHER" id="PTHR31630">
    <property type="entry name" value="PHYTANOYL-COA DIOXYGENASE-RELATED-RELATED"/>
    <property type="match status" value="1"/>
</dbReference>
<dbReference type="eggNOG" id="COG5285">
    <property type="taxonomic scope" value="Bacteria"/>
</dbReference>
<dbReference type="SUPFAM" id="SSF51197">
    <property type="entry name" value="Clavaminate synthase-like"/>
    <property type="match status" value="1"/>
</dbReference>